<dbReference type="PROSITE" id="PS51202">
    <property type="entry name" value="RCK_C"/>
    <property type="match status" value="1"/>
</dbReference>
<sequence>MLSRAIINISYALDDSQKYNDAKKFFYNLLENDNYRLKKYFDGFMITLIFLSVYILIRDVKHDINEFWINFNNIIISIIFLIEYLLRFWVSSSISKVVIHQNEHNLLLNREFSLKKLFIVVAKDKLKYILSIKAIIDLFAIIPFFHQLRLLRVLILFRVFKLFRYAKSFQTFVSVLATKKFEFITLLMFASIIIFVSSVLVYVMEANNPSSPINTLFDALYWSIVTISTVGYGDVTAVTTEGRAVALVVITSGIAVLAFSTSLVVSAFSEKLDEMKEMKSIDNVSKFKNFYLICGYEGVAGEVAKMLKKNDFQILVMDEDEKRIKQAVKDGFEALNFDPGEVDSYKKLNIDLSKHVKAVLALRQSDVENVYTTLTVRSMHQDVYILSLLMEEMHRNKLSIAGANEIIYAKDLVGMIAKEFVGQPVAFEVIHALRSEFSGVDMEEILVTGRILKYISSINQLENEKFRVVLLGIWKKESDEFIFNPKSDTVIELGDYLVVIGNSLFIREFKRALQKKIFR</sequence>
<dbReference type="InterPro" id="IPR006037">
    <property type="entry name" value="RCK_C"/>
</dbReference>
<feature type="transmembrane region" description="Helical" evidence="6">
    <location>
        <begin position="135"/>
        <end position="163"/>
    </location>
</feature>
<feature type="domain" description="RCK N-terminal" evidence="7">
    <location>
        <begin position="288"/>
        <end position="408"/>
    </location>
</feature>
<evidence type="ECO:0000313" key="9">
    <source>
        <dbReference type="EMBL" id="QFR50433.1"/>
    </source>
</evidence>
<evidence type="ECO:0000256" key="6">
    <source>
        <dbReference type="SAM" id="Phobius"/>
    </source>
</evidence>
<dbReference type="PROSITE" id="PS51201">
    <property type="entry name" value="RCK_N"/>
    <property type="match status" value="1"/>
</dbReference>
<dbReference type="InterPro" id="IPR005821">
    <property type="entry name" value="Ion_trans_dom"/>
</dbReference>
<dbReference type="OrthoDB" id="9781411at2"/>
<dbReference type="GO" id="GO:0016020">
    <property type="term" value="C:membrane"/>
    <property type="evidence" value="ECO:0007669"/>
    <property type="project" value="UniProtKB-SubCell"/>
</dbReference>
<accession>A0A5P8P3U9</accession>
<dbReference type="AlphaFoldDB" id="A0A5P8P3U9"/>
<dbReference type="PRINTS" id="PR00169">
    <property type="entry name" value="KCHANNEL"/>
</dbReference>
<feature type="transmembrane region" description="Helical" evidence="6">
    <location>
        <begin position="69"/>
        <end position="86"/>
    </location>
</feature>
<dbReference type="Pfam" id="PF00520">
    <property type="entry name" value="Ion_trans"/>
    <property type="match status" value="1"/>
</dbReference>
<dbReference type="InterPro" id="IPR036291">
    <property type="entry name" value="NAD(P)-bd_dom_sf"/>
</dbReference>
<dbReference type="Gene3D" id="3.30.70.1450">
    <property type="entry name" value="Regulator of K+ conductance, C-terminal domain"/>
    <property type="match status" value="1"/>
</dbReference>
<feature type="transmembrane region" description="Helical" evidence="6">
    <location>
        <begin position="40"/>
        <end position="57"/>
    </location>
</feature>
<dbReference type="SUPFAM" id="SSF81324">
    <property type="entry name" value="Voltage-gated potassium channels"/>
    <property type="match status" value="1"/>
</dbReference>
<evidence type="ECO:0000256" key="4">
    <source>
        <dbReference type="ARBA" id="ARBA00023136"/>
    </source>
</evidence>
<proteinExistence type="predicted"/>
<dbReference type="PANTHER" id="PTHR43833:SF9">
    <property type="entry name" value="POTASSIUM CHANNEL PROTEIN YUGO-RELATED"/>
    <property type="match status" value="1"/>
</dbReference>
<dbReference type="GO" id="GO:0006813">
    <property type="term" value="P:potassium ion transport"/>
    <property type="evidence" value="ECO:0007669"/>
    <property type="project" value="InterPro"/>
</dbReference>
<dbReference type="SUPFAM" id="SSF116726">
    <property type="entry name" value="TrkA C-terminal domain-like"/>
    <property type="match status" value="1"/>
</dbReference>
<protein>
    <recommendedName>
        <fullName evidence="5">BK channel</fullName>
    </recommendedName>
</protein>
<dbReference type="InterPro" id="IPR036721">
    <property type="entry name" value="RCK_C_sf"/>
</dbReference>
<evidence type="ECO:0000313" key="10">
    <source>
        <dbReference type="Proteomes" id="UP000326944"/>
    </source>
</evidence>
<feature type="domain" description="RCK C-terminal" evidence="8">
    <location>
        <begin position="430"/>
        <end position="515"/>
    </location>
</feature>
<dbReference type="KEGG" id="sulg:FJR48_04670"/>
<dbReference type="Pfam" id="PF02254">
    <property type="entry name" value="TrkA_N"/>
    <property type="match status" value="1"/>
</dbReference>
<keyword evidence="10" id="KW-1185">Reference proteome</keyword>
<gene>
    <name evidence="9" type="ORF">FJR48_04670</name>
</gene>
<feature type="transmembrane region" description="Helical" evidence="6">
    <location>
        <begin position="244"/>
        <end position="268"/>
    </location>
</feature>
<dbReference type="GO" id="GO:0005216">
    <property type="term" value="F:monoatomic ion channel activity"/>
    <property type="evidence" value="ECO:0007669"/>
    <property type="project" value="InterPro"/>
</dbReference>
<dbReference type="InterPro" id="IPR003148">
    <property type="entry name" value="RCK_N"/>
</dbReference>
<comment type="subcellular location">
    <subcellularLocation>
        <location evidence="1">Membrane</location>
        <topology evidence="1">Multi-pass membrane protein</topology>
    </subcellularLocation>
</comment>
<keyword evidence="2 6" id="KW-0812">Transmembrane</keyword>
<dbReference type="SUPFAM" id="SSF51735">
    <property type="entry name" value="NAD(P)-binding Rossmann-fold domains"/>
    <property type="match status" value="1"/>
</dbReference>
<evidence type="ECO:0000256" key="1">
    <source>
        <dbReference type="ARBA" id="ARBA00004141"/>
    </source>
</evidence>
<feature type="transmembrane region" description="Helical" evidence="6">
    <location>
        <begin position="215"/>
        <end position="232"/>
    </location>
</feature>
<dbReference type="GO" id="GO:0008324">
    <property type="term" value="F:monoatomic cation transmembrane transporter activity"/>
    <property type="evidence" value="ECO:0007669"/>
    <property type="project" value="InterPro"/>
</dbReference>
<dbReference type="Gene3D" id="3.40.50.720">
    <property type="entry name" value="NAD(P)-binding Rossmann-like Domain"/>
    <property type="match status" value="1"/>
</dbReference>
<evidence type="ECO:0000259" key="7">
    <source>
        <dbReference type="PROSITE" id="PS51201"/>
    </source>
</evidence>
<dbReference type="InterPro" id="IPR050721">
    <property type="entry name" value="Trk_Ktr_HKT_K-transport"/>
</dbReference>
<dbReference type="PANTHER" id="PTHR43833">
    <property type="entry name" value="POTASSIUM CHANNEL PROTEIN 2-RELATED-RELATED"/>
    <property type="match status" value="1"/>
</dbReference>
<dbReference type="EMBL" id="CP043617">
    <property type="protein sequence ID" value="QFR50433.1"/>
    <property type="molecule type" value="Genomic_DNA"/>
</dbReference>
<evidence type="ECO:0000256" key="5">
    <source>
        <dbReference type="ARBA" id="ARBA00029579"/>
    </source>
</evidence>
<evidence type="ECO:0000259" key="8">
    <source>
        <dbReference type="PROSITE" id="PS51202"/>
    </source>
</evidence>
<keyword evidence="4 6" id="KW-0472">Membrane</keyword>
<dbReference type="Gene3D" id="1.10.287.70">
    <property type="match status" value="1"/>
</dbReference>
<dbReference type="Gene3D" id="1.20.120.350">
    <property type="entry name" value="Voltage-gated potassium channels. Chain C"/>
    <property type="match status" value="1"/>
</dbReference>
<dbReference type="InterPro" id="IPR027359">
    <property type="entry name" value="Volt_channel_dom_sf"/>
</dbReference>
<dbReference type="Proteomes" id="UP000326944">
    <property type="component" value="Chromosome"/>
</dbReference>
<name>A0A5P8P3U9_9BACT</name>
<reference evidence="9 10" key="1">
    <citation type="submission" date="2019-09" db="EMBL/GenBank/DDBJ databases">
        <title>Sulfurimonas gotlandica sp. nov., a chemoautotrophic and psychrotolerant epsilonproteobacterium isolated from a pelagic redoxcline, and an emended description of the genus Sulfurimonas.</title>
        <authorList>
            <person name="Wang S."/>
            <person name="Jiang L."/>
            <person name="Shao S."/>
        </authorList>
    </citation>
    <scope>NUCLEOTIDE SEQUENCE [LARGE SCALE GENOMIC DNA]</scope>
    <source>
        <strain evidence="9 10">GYSZ_1</strain>
    </source>
</reference>
<evidence type="ECO:0000256" key="3">
    <source>
        <dbReference type="ARBA" id="ARBA00022989"/>
    </source>
</evidence>
<feature type="transmembrane region" description="Helical" evidence="6">
    <location>
        <begin position="183"/>
        <end position="203"/>
    </location>
</feature>
<organism evidence="9 10">
    <name type="scientific">Sulfurimonas lithotrophica</name>
    <dbReference type="NCBI Taxonomy" id="2590022"/>
    <lineage>
        <taxon>Bacteria</taxon>
        <taxon>Pseudomonadati</taxon>
        <taxon>Campylobacterota</taxon>
        <taxon>Epsilonproteobacteria</taxon>
        <taxon>Campylobacterales</taxon>
        <taxon>Sulfurimonadaceae</taxon>
        <taxon>Sulfurimonas</taxon>
    </lineage>
</organism>
<evidence type="ECO:0000256" key="2">
    <source>
        <dbReference type="ARBA" id="ARBA00022692"/>
    </source>
</evidence>
<keyword evidence="3 6" id="KW-1133">Transmembrane helix</keyword>